<name>A0A9P0DP12_PHACE</name>
<organism evidence="2 3">
    <name type="scientific">Phaedon cochleariae</name>
    <name type="common">Mustard beetle</name>
    <dbReference type="NCBI Taxonomy" id="80249"/>
    <lineage>
        <taxon>Eukaryota</taxon>
        <taxon>Metazoa</taxon>
        <taxon>Ecdysozoa</taxon>
        <taxon>Arthropoda</taxon>
        <taxon>Hexapoda</taxon>
        <taxon>Insecta</taxon>
        <taxon>Pterygota</taxon>
        <taxon>Neoptera</taxon>
        <taxon>Endopterygota</taxon>
        <taxon>Coleoptera</taxon>
        <taxon>Polyphaga</taxon>
        <taxon>Cucujiformia</taxon>
        <taxon>Chrysomeloidea</taxon>
        <taxon>Chrysomelidae</taxon>
        <taxon>Chrysomelinae</taxon>
        <taxon>Chrysomelini</taxon>
        <taxon>Phaedon</taxon>
    </lineage>
</organism>
<dbReference type="AlphaFoldDB" id="A0A9P0DP12"/>
<dbReference type="OrthoDB" id="6661750at2759"/>
<dbReference type="PANTHER" id="PTHR21112:SF0">
    <property type="entry name" value="CHEMOSENSORY PROTEIN A 29A-RELATED"/>
    <property type="match status" value="1"/>
</dbReference>
<keyword evidence="1" id="KW-0732">Signal</keyword>
<keyword evidence="3" id="KW-1185">Reference proteome</keyword>
<evidence type="ECO:0008006" key="4">
    <source>
        <dbReference type="Google" id="ProtNLM"/>
    </source>
</evidence>
<evidence type="ECO:0000256" key="1">
    <source>
        <dbReference type="ARBA" id="ARBA00022729"/>
    </source>
</evidence>
<gene>
    <name evidence="2" type="ORF">PHAECO_LOCUS7653</name>
</gene>
<evidence type="ECO:0000313" key="3">
    <source>
        <dbReference type="Proteomes" id="UP001153737"/>
    </source>
</evidence>
<protein>
    <recommendedName>
        <fullName evidence="4">MD-2-related lipid-recognition domain-containing protein</fullName>
    </recommendedName>
</protein>
<dbReference type="InterPro" id="IPR036846">
    <property type="entry name" value="GM2-AP_sf"/>
</dbReference>
<evidence type="ECO:0000313" key="2">
    <source>
        <dbReference type="EMBL" id="CAH1160024.1"/>
    </source>
</evidence>
<dbReference type="PANTHER" id="PTHR21112">
    <property type="entry name" value="CHEMOSENSORY PROTEIN A 29A-RELATED"/>
    <property type="match status" value="1"/>
</dbReference>
<proteinExistence type="predicted"/>
<dbReference type="EMBL" id="OU896709">
    <property type="protein sequence ID" value="CAH1160024.1"/>
    <property type="molecule type" value="Genomic_DNA"/>
</dbReference>
<dbReference type="Gene3D" id="2.70.220.10">
    <property type="entry name" value="Ganglioside GM2 activator"/>
    <property type="match status" value="1"/>
</dbReference>
<reference evidence="2" key="2">
    <citation type="submission" date="2022-10" db="EMBL/GenBank/DDBJ databases">
        <authorList>
            <consortium name="ENA_rothamsted_submissions"/>
            <consortium name="culmorum"/>
            <person name="King R."/>
        </authorList>
    </citation>
    <scope>NUCLEOTIDE SEQUENCE</scope>
</reference>
<accession>A0A9P0DP12</accession>
<dbReference type="Proteomes" id="UP001153737">
    <property type="component" value="Chromosome 3"/>
</dbReference>
<reference evidence="2" key="1">
    <citation type="submission" date="2022-01" db="EMBL/GenBank/DDBJ databases">
        <authorList>
            <person name="King R."/>
        </authorList>
    </citation>
    <scope>NUCLEOTIDE SEQUENCE</scope>
</reference>
<sequence>MERVGACKEPYKAVETPLVNLKITHFNRTMKLLSYDVTFKRPIDENLECIIHVEKLTDLGWRKLLFLPKIRNICEFGMNYYRQQYIPLVTALGVVNPDKCPIPAGSYSLKNFPLDTSVTQNIPPLMRGRTVTTMILQEPKKKILVHCLEFTMIIE</sequence>